<dbReference type="EMBL" id="ABXP02000115">
    <property type="protein sequence ID" value="KKC28757.1"/>
    <property type="molecule type" value="Genomic_DNA"/>
</dbReference>
<comment type="caution">
    <text evidence="2">The sequence shown here is derived from an EMBL/GenBank/DDBJ whole genome shotgun (WGS) entry which is preliminary data.</text>
</comment>
<dbReference type="PANTHER" id="PTHR12110:SF41">
    <property type="entry name" value="INOSOSE DEHYDRATASE"/>
    <property type="match status" value="1"/>
</dbReference>
<dbReference type="InterPro" id="IPR013022">
    <property type="entry name" value="Xyl_isomerase-like_TIM-brl"/>
</dbReference>
<evidence type="ECO:0000313" key="3">
    <source>
        <dbReference type="Proteomes" id="UP000010146"/>
    </source>
</evidence>
<evidence type="ECO:0000313" key="2">
    <source>
        <dbReference type="EMBL" id="KKC28757.1"/>
    </source>
</evidence>
<dbReference type="Gene3D" id="3.20.20.150">
    <property type="entry name" value="Divalent-metal-dependent TIM barrel enzymes"/>
    <property type="match status" value="1"/>
</dbReference>
<sequence>MKKGINIWSFKRGMRIEDCIKIAKDAGYDGIELRLDKEGEINLNSDENDILRIKKIAEDEGIEIPSIASGLYWIYPFTSSDPSIRQKAKDIVKKQLEIAKLLGADTVLVVPGIVHADFIPGCEIVDYDVAYERALEAFFELKEYAEELKIHIGLENVWNKFLLSPLEFRDFVDKINSPYVGVYLDVGNVVYIGYPEQWIKILGNRIKKVHFKDFKRAVGTVNGFVDLLAGDVNFPAVMEAFKSTGYEDYVIAEMAPYTYYENQVIYNTSKAMDQILGR</sequence>
<dbReference type="Proteomes" id="UP000010146">
    <property type="component" value="Unassembled WGS sequence"/>
</dbReference>
<organism evidence="2 3">
    <name type="scientific">Caldanaerobacter subterraneus subsp. pacificus DSM 12653</name>
    <dbReference type="NCBI Taxonomy" id="391606"/>
    <lineage>
        <taxon>Bacteria</taxon>
        <taxon>Bacillati</taxon>
        <taxon>Bacillota</taxon>
        <taxon>Clostridia</taxon>
        <taxon>Thermoanaerobacterales</taxon>
        <taxon>Thermoanaerobacteraceae</taxon>
        <taxon>Caldanaerobacter</taxon>
    </lineage>
</organism>
<gene>
    <name evidence="2" type="ORF">CDSM653_02139</name>
</gene>
<dbReference type="AlphaFoldDB" id="B7R6A9"/>
<accession>B7R6A9</accession>
<name>B7R6A9_9THEO</name>
<reference evidence="2 3" key="1">
    <citation type="submission" date="2008-07" db="EMBL/GenBank/DDBJ databases">
        <authorList>
            <person name="Gonzalez J."/>
            <person name="Sokolova T."/>
            <person name="Ferriera S."/>
            <person name="Johnson J."/>
            <person name="Kravitz S."/>
            <person name="Beeson K."/>
            <person name="Sutton G."/>
            <person name="Rogers Y.-H."/>
            <person name="Friedman R."/>
            <person name="Frazier M."/>
            <person name="Venter J.C."/>
        </authorList>
    </citation>
    <scope>NUCLEOTIDE SEQUENCE [LARGE SCALE GENOMIC DNA]</scope>
    <source>
        <strain evidence="2 3">DSM 12653</strain>
    </source>
</reference>
<dbReference type="InterPro" id="IPR036237">
    <property type="entry name" value="Xyl_isomerase-like_sf"/>
</dbReference>
<evidence type="ECO:0000259" key="1">
    <source>
        <dbReference type="Pfam" id="PF01261"/>
    </source>
</evidence>
<protein>
    <recommendedName>
        <fullName evidence="1">Xylose isomerase-like TIM barrel domain-containing protein</fullName>
    </recommendedName>
</protein>
<dbReference type="RefSeq" id="WP_009609786.1">
    <property type="nucleotide sequence ID" value="NZ_ABXP02000115.1"/>
</dbReference>
<dbReference type="InterPro" id="IPR050312">
    <property type="entry name" value="IolE/XylAMocC-like"/>
</dbReference>
<reference evidence="3" key="3">
    <citation type="submission" date="2015-02" db="EMBL/GenBank/DDBJ databases">
        <title>Genome analysis of three genomes within the thermophilic hydrogenogenic bacterial species Caldanaerobacter subterraneus.</title>
        <authorList>
            <person name="Sant'Anna F.H."/>
            <person name="Lebedinsky A."/>
            <person name="Sokolova T."/>
            <person name="Robb F.T."/>
            <person name="Gonzalez J.M."/>
        </authorList>
    </citation>
    <scope>NUCLEOTIDE SEQUENCE [LARGE SCALE GENOMIC DNA]</scope>
    <source>
        <strain evidence="3">DSM 12653</strain>
    </source>
</reference>
<dbReference type="PANTHER" id="PTHR12110">
    <property type="entry name" value="HYDROXYPYRUVATE ISOMERASE"/>
    <property type="match status" value="1"/>
</dbReference>
<reference evidence="2 3" key="2">
    <citation type="journal article" date="2015" name="BMC Genomics">
        <title>Analysis of three genomes within the thermophilic bacterial species Caldanaerobacter subterraneus with a focus on carbon monoxide dehydrogenase evolution and hydrolase diversity.</title>
        <authorList>
            <person name="Sant'Anna F.H."/>
            <person name="Lebedinsky A.V."/>
            <person name="Sokolova T.G."/>
            <person name="Robb F.T."/>
            <person name="Gonzalez J.M."/>
        </authorList>
    </citation>
    <scope>NUCLEOTIDE SEQUENCE [LARGE SCALE GENOMIC DNA]</scope>
    <source>
        <strain evidence="2 3">DSM 12653</strain>
    </source>
</reference>
<dbReference type="Pfam" id="PF01261">
    <property type="entry name" value="AP_endonuc_2"/>
    <property type="match status" value="1"/>
</dbReference>
<feature type="domain" description="Xylose isomerase-like TIM barrel" evidence="1">
    <location>
        <begin position="21"/>
        <end position="255"/>
    </location>
</feature>
<proteinExistence type="predicted"/>
<dbReference type="SUPFAM" id="SSF51658">
    <property type="entry name" value="Xylose isomerase-like"/>
    <property type="match status" value="1"/>
</dbReference>